<evidence type="ECO:0000313" key="3">
    <source>
        <dbReference type="Proteomes" id="UP000886653"/>
    </source>
</evidence>
<sequence>MYKRDLKPNAFVFFSSSLIRPLQFDSTINISESDILRLSLGMSPGCTQRCLLEIPTEIDVPETAPGLSWRDHLGDISGKSQTFWGAFRDQSESSGSGRSVRNSKMKF</sequence>
<evidence type="ECO:0000256" key="1">
    <source>
        <dbReference type="SAM" id="MobiDB-lite"/>
    </source>
</evidence>
<keyword evidence="3" id="KW-1185">Reference proteome</keyword>
<proteinExistence type="predicted"/>
<gene>
    <name evidence="2" type="ORF">CROQUDRAFT_87004</name>
</gene>
<evidence type="ECO:0000313" key="2">
    <source>
        <dbReference type="EMBL" id="KAG0151209.1"/>
    </source>
</evidence>
<protein>
    <submittedName>
        <fullName evidence="2">Uncharacterized protein</fullName>
    </submittedName>
</protein>
<comment type="caution">
    <text evidence="2">The sequence shown here is derived from an EMBL/GenBank/DDBJ whole genome shotgun (WGS) entry which is preliminary data.</text>
</comment>
<feature type="region of interest" description="Disordered" evidence="1">
    <location>
        <begin position="88"/>
        <end position="107"/>
    </location>
</feature>
<organism evidence="2 3">
    <name type="scientific">Cronartium quercuum f. sp. fusiforme G11</name>
    <dbReference type="NCBI Taxonomy" id="708437"/>
    <lineage>
        <taxon>Eukaryota</taxon>
        <taxon>Fungi</taxon>
        <taxon>Dikarya</taxon>
        <taxon>Basidiomycota</taxon>
        <taxon>Pucciniomycotina</taxon>
        <taxon>Pucciniomycetes</taxon>
        <taxon>Pucciniales</taxon>
        <taxon>Coleosporiaceae</taxon>
        <taxon>Cronartium</taxon>
    </lineage>
</organism>
<reference evidence="2" key="1">
    <citation type="submission" date="2013-11" db="EMBL/GenBank/DDBJ databases">
        <title>Genome sequence of the fusiform rust pathogen reveals effectors for host alternation and coevolution with pine.</title>
        <authorList>
            <consortium name="DOE Joint Genome Institute"/>
            <person name="Smith K."/>
            <person name="Pendleton A."/>
            <person name="Kubisiak T."/>
            <person name="Anderson C."/>
            <person name="Salamov A."/>
            <person name="Aerts A."/>
            <person name="Riley R."/>
            <person name="Clum A."/>
            <person name="Lindquist E."/>
            <person name="Ence D."/>
            <person name="Campbell M."/>
            <person name="Kronenberg Z."/>
            <person name="Feau N."/>
            <person name="Dhillon B."/>
            <person name="Hamelin R."/>
            <person name="Burleigh J."/>
            <person name="Smith J."/>
            <person name="Yandell M."/>
            <person name="Nelson C."/>
            <person name="Grigoriev I."/>
            <person name="Davis J."/>
        </authorList>
    </citation>
    <scope>NUCLEOTIDE SEQUENCE</scope>
    <source>
        <strain evidence="2">G11</strain>
    </source>
</reference>
<dbReference type="AlphaFoldDB" id="A0A9P6TGP0"/>
<dbReference type="EMBL" id="MU167214">
    <property type="protein sequence ID" value="KAG0151209.1"/>
    <property type="molecule type" value="Genomic_DNA"/>
</dbReference>
<dbReference type="Proteomes" id="UP000886653">
    <property type="component" value="Unassembled WGS sequence"/>
</dbReference>
<name>A0A9P6TGP0_9BASI</name>
<accession>A0A9P6TGP0</accession>